<dbReference type="RefSeq" id="WP_217789786.1">
    <property type="nucleotide sequence ID" value="NZ_JAHSPG010000002.1"/>
</dbReference>
<gene>
    <name evidence="4" type="ORF">KTO63_03635</name>
</gene>
<proteinExistence type="predicted"/>
<dbReference type="AlphaFoldDB" id="A0A9E2S5C1"/>
<dbReference type="EMBL" id="JAHSPG010000002">
    <property type="protein sequence ID" value="MBV4356226.1"/>
    <property type="molecule type" value="Genomic_DNA"/>
</dbReference>
<dbReference type="InterPro" id="IPR000182">
    <property type="entry name" value="GNAT_dom"/>
</dbReference>
<keyword evidence="1" id="KW-0808">Transferase</keyword>
<dbReference type="PANTHER" id="PTHR42919:SF8">
    <property type="entry name" value="N-ALPHA-ACETYLTRANSFERASE 50"/>
    <property type="match status" value="1"/>
</dbReference>
<comment type="caution">
    <text evidence="4">The sequence shown here is derived from an EMBL/GenBank/DDBJ whole genome shotgun (WGS) entry which is preliminary data.</text>
</comment>
<evidence type="ECO:0000313" key="5">
    <source>
        <dbReference type="Proteomes" id="UP000812270"/>
    </source>
</evidence>
<keyword evidence="2" id="KW-0012">Acyltransferase</keyword>
<evidence type="ECO:0000259" key="3">
    <source>
        <dbReference type="PROSITE" id="PS51186"/>
    </source>
</evidence>
<protein>
    <submittedName>
        <fullName evidence="4">GNAT family N-acetyltransferase</fullName>
    </submittedName>
</protein>
<feature type="domain" description="N-acetyltransferase" evidence="3">
    <location>
        <begin position="4"/>
        <end position="172"/>
    </location>
</feature>
<dbReference type="Proteomes" id="UP000812270">
    <property type="component" value="Unassembled WGS sequence"/>
</dbReference>
<organism evidence="4 5">
    <name type="scientific">Pinibacter aurantiacus</name>
    <dbReference type="NCBI Taxonomy" id="2851599"/>
    <lineage>
        <taxon>Bacteria</taxon>
        <taxon>Pseudomonadati</taxon>
        <taxon>Bacteroidota</taxon>
        <taxon>Chitinophagia</taxon>
        <taxon>Chitinophagales</taxon>
        <taxon>Chitinophagaceae</taxon>
        <taxon>Pinibacter</taxon>
    </lineage>
</organism>
<dbReference type="Pfam" id="PF00583">
    <property type="entry name" value="Acetyltransf_1"/>
    <property type="match status" value="1"/>
</dbReference>
<dbReference type="PROSITE" id="PS51186">
    <property type="entry name" value="GNAT"/>
    <property type="match status" value="1"/>
</dbReference>
<sequence>MEDIKIIIASAEHADLIAEMSQKTFYDSFHEQNTKEDMDKFLNEQFTIPALRVEVGKEGNIFLLAYLNDVPAGYVRLREEPLPDENSSANAIELARIYCIKEAIGKGVGSALMKKSLSIAKELNKEVIWLGVWEFNPTAIAFYKKFGFEQFSEHEFLLGNDRQRDVLMKKTL</sequence>
<dbReference type="CDD" id="cd04301">
    <property type="entry name" value="NAT_SF"/>
    <property type="match status" value="1"/>
</dbReference>
<dbReference type="InterPro" id="IPR051556">
    <property type="entry name" value="N-term/lysine_N-AcTrnsfr"/>
</dbReference>
<dbReference type="PANTHER" id="PTHR42919">
    <property type="entry name" value="N-ALPHA-ACETYLTRANSFERASE"/>
    <property type="match status" value="1"/>
</dbReference>
<evidence type="ECO:0000256" key="1">
    <source>
        <dbReference type="ARBA" id="ARBA00022679"/>
    </source>
</evidence>
<accession>A0A9E2S5C1</accession>
<name>A0A9E2S5C1_9BACT</name>
<evidence type="ECO:0000313" key="4">
    <source>
        <dbReference type="EMBL" id="MBV4356226.1"/>
    </source>
</evidence>
<reference evidence="4" key="1">
    <citation type="submission" date="2021-06" db="EMBL/GenBank/DDBJ databases">
        <authorList>
            <person name="Huq M.A."/>
        </authorList>
    </citation>
    <scope>NUCLEOTIDE SEQUENCE</scope>
    <source>
        <strain evidence="4">MAH-26</strain>
    </source>
</reference>
<evidence type="ECO:0000256" key="2">
    <source>
        <dbReference type="ARBA" id="ARBA00023315"/>
    </source>
</evidence>
<keyword evidence="5" id="KW-1185">Reference proteome</keyword>
<dbReference type="GO" id="GO:0016747">
    <property type="term" value="F:acyltransferase activity, transferring groups other than amino-acyl groups"/>
    <property type="evidence" value="ECO:0007669"/>
    <property type="project" value="InterPro"/>
</dbReference>